<keyword evidence="9" id="KW-1185">Reference proteome</keyword>
<dbReference type="GO" id="GO:0005886">
    <property type="term" value="C:plasma membrane"/>
    <property type="evidence" value="ECO:0007669"/>
    <property type="project" value="TreeGrafter"/>
</dbReference>
<dbReference type="PANTHER" id="PTHR23086:SF114">
    <property type="entry name" value="PHOSPHATIDYLINOSITOL 4-PHOSPHATE 5-KINASE 3"/>
    <property type="match status" value="1"/>
</dbReference>
<keyword evidence="1 6" id="KW-0808">Transferase</keyword>
<dbReference type="PIRSF" id="PIRSF037274">
    <property type="entry name" value="PIP5K_plant_prd"/>
    <property type="match status" value="1"/>
</dbReference>
<dbReference type="SMART" id="SM00698">
    <property type="entry name" value="MORN"/>
    <property type="match status" value="6"/>
</dbReference>
<keyword evidence="3 6" id="KW-0547">Nucleotide-binding</keyword>
<reference evidence="8" key="1">
    <citation type="submission" date="2021-01" db="EMBL/GenBank/DDBJ databases">
        <title>Adiantum capillus-veneris genome.</title>
        <authorList>
            <person name="Fang Y."/>
            <person name="Liao Q."/>
        </authorList>
    </citation>
    <scope>NUCLEOTIDE SEQUENCE</scope>
    <source>
        <strain evidence="8">H3</strain>
        <tissue evidence="8">Leaf</tissue>
    </source>
</reference>
<dbReference type="OrthoDB" id="20783at2759"/>
<keyword evidence="4 6" id="KW-0418">Kinase</keyword>
<evidence type="ECO:0000256" key="4">
    <source>
        <dbReference type="ARBA" id="ARBA00022777"/>
    </source>
</evidence>
<name>A0A9D4ZLT7_ADICA</name>
<dbReference type="InterPro" id="IPR003409">
    <property type="entry name" value="MORN"/>
</dbReference>
<gene>
    <name evidence="8" type="ORF">GOP47_0003591</name>
</gene>
<protein>
    <recommendedName>
        <fullName evidence="6">Phosphatidylinositol 4-phosphate 5-kinase</fullName>
        <ecNumber evidence="6">2.7.1.68</ecNumber>
    </recommendedName>
</protein>
<evidence type="ECO:0000259" key="7">
    <source>
        <dbReference type="PROSITE" id="PS51455"/>
    </source>
</evidence>
<dbReference type="InterPro" id="IPR027483">
    <property type="entry name" value="PInositol-4-P-4/5-kinase_C_sf"/>
</dbReference>
<dbReference type="Gene3D" id="3.30.810.10">
    <property type="entry name" value="2-Layer Sandwich"/>
    <property type="match status" value="1"/>
</dbReference>
<dbReference type="EMBL" id="JABFUD020000004">
    <property type="protein sequence ID" value="KAI5080408.1"/>
    <property type="molecule type" value="Genomic_DNA"/>
</dbReference>
<dbReference type="InterPro" id="IPR002498">
    <property type="entry name" value="PInositol-4-P-4/5-kinase_core"/>
</dbReference>
<dbReference type="Proteomes" id="UP000886520">
    <property type="component" value="Chromosome 4"/>
</dbReference>
<dbReference type="Gene3D" id="3.30.800.10">
    <property type="entry name" value="Phosphatidylinositol Phosphate Kinase II Beta"/>
    <property type="match status" value="1"/>
</dbReference>
<dbReference type="Pfam" id="PF02493">
    <property type="entry name" value="MORN"/>
    <property type="match status" value="6"/>
</dbReference>
<evidence type="ECO:0000256" key="6">
    <source>
        <dbReference type="PIRNR" id="PIRNR037274"/>
    </source>
</evidence>
<proteinExistence type="predicted"/>
<organism evidence="8 9">
    <name type="scientific">Adiantum capillus-veneris</name>
    <name type="common">Maidenhair fern</name>
    <dbReference type="NCBI Taxonomy" id="13818"/>
    <lineage>
        <taxon>Eukaryota</taxon>
        <taxon>Viridiplantae</taxon>
        <taxon>Streptophyta</taxon>
        <taxon>Embryophyta</taxon>
        <taxon>Tracheophyta</taxon>
        <taxon>Polypodiopsida</taxon>
        <taxon>Polypodiidae</taxon>
        <taxon>Polypodiales</taxon>
        <taxon>Pteridineae</taxon>
        <taxon>Pteridaceae</taxon>
        <taxon>Vittarioideae</taxon>
        <taxon>Adiantum</taxon>
    </lineage>
</organism>
<evidence type="ECO:0000313" key="9">
    <source>
        <dbReference type="Proteomes" id="UP000886520"/>
    </source>
</evidence>
<feature type="domain" description="PIPK" evidence="7">
    <location>
        <begin position="357"/>
        <end position="768"/>
    </location>
</feature>
<evidence type="ECO:0000256" key="2">
    <source>
        <dbReference type="ARBA" id="ARBA00022737"/>
    </source>
</evidence>
<dbReference type="SUPFAM" id="SSF56104">
    <property type="entry name" value="SAICAR synthase-like"/>
    <property type="match status" value="1"/>
</dbReference>
<keyword evidence="2" id="KW-0677">Repeat</keyword>
<accession>A0A9D4ZLT7</accession>
<dbReference type="PROSITE" id="PS51455">
    <property type="entry name" value="PIPK"/>
    <property type="match status" value="1"/>
</dbReference>
<dbReference type="GO" id="GO:0046854">
    <property type="term" value="P:phosphatidylinositol phosphate biosynthetic process"/>
    <property type="evidence" value="ECO:0007669"/>
    <property type="project" value="TreeGrafter"/>
</dbReference>
<dbReference type="GO" id="GO:0005524">
    <property type="term" value="F:ATP binding"/>
    <property type="evidence" value="ECO:0007669"/>
    <property type="project" value="UniProtKB-UniRule"/>
</dbReference>
<dbReference type="SUPFAM" id="SSF82185">
    <property type="entry name" value="Histone H3 K4-specific methyltransferase SET7/9 N-terminal domain"/>
    <property type="match status" value="2"/>
</dbReference>
<dbReference type="InterPro" id="IPR027484">
    <property type="entry name" value="PInositol-4-P-5-kinase_N"/>
</dbReference>
<evidence type="ECO:0000256" key="3">
    <source>
        <dbReference type="ARBA" id="ARBA00022741"/>
    </source>
</evidence>
<sequence>MAPGGLFCMSGPVAHADDEDDDHCGYLQIQQGALFQPLSLGSKKGSAALQEPADKQDSGGTCKMLWSSDACYKGEVLDGNLHGVGTYTGADGTVYDGNWILNKKHGFGEKKYVTGDVYEGSWKWDMPEGQGHYLWNDGSEYCGEWRKGLMSGIGVLTWAGGDSYDGQWLNGLADGHGVYTWADGSVYMGTWKEGLKVGPGRYFSPGRKSADDASMPAACMSFQTTSVIGDAPINSLKQSKSDSKSATAAEEDCHSCHDYLKNSVMSAQPHTLTAVASPDKEQESLLILERLQKMDSTISLLKFEDTINAYKPLDKRRSSAFCREQAVDIISPRKSDFDMLSTRHEEKPGQVVDESHRSYNLVTALQLGIRYSVLEASSKDQGKKLSPGDFGPKATVKVNLPKGSTQHSTDYLDIADFQWTDYCPTIFRQLRGMSKIVGASYCQSICGTAGLRELPSPGKSGCLFYLTQDDRFMIKTLRKAEVKVRHFSKCFKGTVSTFTVIKILFSQSSSGLHGVKLAGGQKVRVVVMGNVFASKCPMGRIYDLKGSSEGRIANKSEKSAFAPMKDLDLDVVLQLEPSSRQNILEQIGKDCKFLESERIMDYSLLLGLQFKDSKHDKACSQAQCSMVDIPLHKVAASNFTAEYGDNVKPDIKGFLEDSNPSRRFSFETSGLEQETHIAHLDLEQAIKHGIQQHSAKMFCKTFQESLQADCDAQEVMLYFGIIDILQEYDLGKRLEHAYKSLYFDPLTISAVDPALYSKRFQQLMHRVFVEITGEDL</sequence>
<dbReference type="Gene3D" id="2.20.110.10">
    <property type="entry name" value="Histone H3 K4-specific methyltransferase SET7/9 N-terminal domain"/>
    <property type="match status" value="3"/>
</dbReference>
<dbReference type="SMART" id="SM00330">
    <property type="entry name" value="PIPKc"/>
    <property type="match status" value="1"/>
</dbReference>
<dbReference type="InterPro" id="IPR023610">
    <property type="entry name" value="PInositol-4/5-P-5/4-kinase"/>
</dbReference>
<comment type="catalytic activity">
    <reaction evidence="6">
        <text>a 1,2-diacyl-sn-glycero-3-phospho-(1D-myo-inositol 4-phosphate) + ATP = a 1,2-diacyl-sn-glycero-3-phospho-(1D-myo-inositol-4,5-bisphosphate) + ADP + H(+)</text>
        <dbReference type="Rhea" id="RHEA:14425"/>
        <dbReference type="ChEBI" id="CHEBI:15378"/>
        <dbReference type="ChEBI" id="CHEBI:30616"/>
        <dbReference type="ChEBI" id="CHEBI:58178"/>
        <dbReference type="ChEBI" id="CHEBI:58456"/>
        <dbReference type="ChEBI" id="CHEBI:456216"/>
        <dbReference type="EC" id="2.7.1.68"/>
    </reaction>
</comment>
<evidence type="ECO:0000256" key="1">
    <source>
        <dbReference type="ARBA" id="ARBA00022679"/>
    </source>
</evidence>
<dbReference type="EC" id="2.7.1.68" evidence="6"/>
<dbReference type="InterPro" id="IPR017163">
    <property type="entry name" value="PIno-4-P-5_kinase_pln"/>
</dbReference>
<dbReference type="Pfam" id="PF01504">
    <property type="entry name" value="PIP5K"/>
    <property type="match status" value="1"/>
</dbReference>
<evidence type="ECO:0000313" key="8">
    <source>
        <dbReference type="EMBL" id="KAI5080408.1"/>
    </source>
</evidence>
<dbReference type="AlphaFoldDB" id="A0A9D4ZLT7"/>
<dbReference type="GO" id="GO:0016308">
    <property type="term" value="F:1-phosphatidylinositol-4-phosphate 5-kinase activity"/>
    <property type="evidence" value="ECO:0007669"/>
    <property type="project" value="UniProtKB-UniRule"/>
</dbReference>
<dbReference type="PANTHER" id="PTHR23086">
    <property type="entry name" value="PHOSPHATIDYLINOSITOL-4-PHOSPHATE 5-KINASE"/>
    <property type="match status" value="1"/>
</dbReference>
<evidence type="ECO:0000256" key="5">
    <source>
        <dbReference type="ARBA" id="ARBA00022840"/>
    </source>
</evidence>
<comment type="caution">
    <text evidence="8">The sequence shown here is derived from an EMBL/GenBank/DDBJ whole genome shotgun (WGS) entry which is preliminary data.</text>
</comment>
<keyword evidence="5 6" id="KW-0067">ATP-binding</keyword>